<keyword evidence="4" id="KW-1185">Reference proteome</keyword>
<dbReference type="PROSITE" id="PS50975">
    <property type="entry name" value="ATP_GRASP"/>
    <property type="match status" value="1"/>
</dbReference>
<dbReference type="Proteomes" id="UP001596160">
    <property type="component" value="Unassembled WGS sequence"/>
</dbReference>
<dbReference type="SUPFAM" id="SSF56059">
    <property type="entry name" value="Glutathione synthetase ATP-binding domain-like"/>
    <property type="match status" value="1"/>
</dbReference>
<protein>
    <recommendedName>
        <fullName evidence="2">ATP-grasp domain-containing protein</fullName>
    </recommendedName>
</protein>
<proteinExistence type="predicted"/>
<feature type="domain" description="ATP-grasp" evidence="2">
    <location>
        <begin position="171"/>
        <end position="377"/>
    </location>
</feature>
<evidence type="ECO:0000259" key="2">
    <source>
        <dbReference type="PROSITE" id="PS50975"/>
    </source>
</evidence>
<dbReference type="EMBL" id="JBHSKP010000008">
    <property type="protein sequence ID" value="MFC5153156.1"/>
    <property type="molecule type" value="Genomic_DNA"/>
</dbReference>
<evidence type="ECO:0000313" key="3">
    <source>
        <dbReference type="EMBL" id="MFC5153156.1"/>
    </source>
</evidence>
<accession>A0ABW0AJL9</accession>
<name>A0ABW0AJL9_9ACTN</name>
<evidence type="ECO:0000313" key="4">
    <source>
        <dbReference type="Proteomes" id="UP001596160"/>
    </source>
</evidence>
<reference evidence="4" key="1">
    <citation type="journal article" date="2019" name="Int. J. Syst. Evol. Microbiol.">
        <title>The Global Catalogue of Microorganisms (GCM) 10K type strain sequencing project: providing services to taxonomists for standard genome sequencing and annotation.</title>
        <authorList>
            <consortium name="The Broad Institute Genomics Platform"/>
            <consortium name="The Broad Institute Genome Sequencing Center for Infectious Disease"/>
            <person name="Wu L."/>
            <person name="Ma J."/>
        </authorList>
    </citation>
    <scope>NUCLEOTIDE SEQUENCE [LARGE SCALE GENOMIC DNA]</scope>
    <source>
        <strain evidence="4">PCU 266</strain>
    </source>
</reference>
<dbReference type="Gene3D" id="3.30.470.20">
    <property type="entry name" value="ATP-grasp fold, B domain"/>
    <property type="match status" value="1"/>
</dbReference>
<organism evidence="3 4">
    <name type="scientific">Streptomyces amakusaensis</name>
    <dbReference type="NCBI Taxonomy" id="67271"/>
    <lineage>
        <taxon>Bacteria</taxon>
        <taxon>Bacillati</taxon>
        <taxon>Actinomycetota</taxon>
        <taxon>Actinomycetes</taxon>
        <taxon>Kitasatosporales</taxon>
        <taxon>Streptomycetaceae</taxon>
        <taxon>Streptomyces</taxon>
    </lineage>
</organism>
<evidence type="ECO:0000256" key="1">
    <source>
        <dbReference type="PROSITE-ProRule" id="PRU00409"/>
    </source>
</evidence>
<dbReference type="RefSeq" id="WP_344474398.1">
    <property type="nucleotide sequence ID" value="NZ_BAAASB010000004.1"/>
</dbReference>
<keyword evidence="1" id="KW-0067">ATP-binding</keyword>
<sequence>MQEFSDPTSTVTQRGGYIPTLCVSNAVDTLRGIAGRAPGIKAETLVSECYAQQDQAIFWRPTEKFIITSSPIAELDWQSRFLGLRGMVNDCPDESSGSLFADILGDRRLMDRIREHAGDGRRLRLVPHTTTPDLWAFVDVMAREFSVTVEVPESSADQGLRDLLDTKSGLRDLAAGAGLAEGRCRIAQGSHCAGIAEVVTAASALLSAGRPCIVKADKGEASVGLLVFQPGDSADRIARAVAESPYYGDDPIVVEEYITGEGVVFPSVEYIVPDPHDGAPELTHVCEMLFDGPTRLRGNVTSASLAQQAWYPHFVSGSRAVARELQQRGYRGHFGIDAVARPDGEVFMLDLNARRTGSTHVHDFGVHFFGPGYLDTCTIGNFDFSGLPAGLPAQGVVRLLGPLVRTPLEAKSGVVPCELSGLAAGRLGTVIYASSMTEFHDLVDQVHERIRQG</sequence>
<keyword evidence="1" id="KW-0547">Nucleotide-binding</keyword>
<gene>
    <name evidence="3" type="ORF">ACFPRH_15580</name>
</gene>
<comment type="caution">
    <text evidence="3">The sequence shown here is derived from an EMBL/GenBank/DDBJ whole genome shotgun (WGS) entry which is preliminary data.</text>
</comment>
<dbReference type="InterPro" id="IPR011761">
    <property type="entry name" value="ATP-grasp"/>
</dbReference>